<comment type="caution">
    <text evidence="2">The sequence shown here is derived from an EMBL/GenBank/DDBJ whole genome shotgun (WGS) entry which is preliminary data.</text>
</comment>
<feature type="compositionally biased region" description="Basic residues" evidence="1">
    <location>
        <begin position="95"/>
        <end position="104"/>
    </location>
</feature>
<proteinExistence type="predicted"/>
<keyword evidence="3" id="KW-1185">Reference proteome</keyword>
<evidence type="ECO:0000256" key="1">
    <source>
        <dbReference type="SAM" id="MobiDB-lite"/>
    </source>
</evidence>
<evidence type="ECO:0000313" key="2">
    <source>
        <dbReference type="EMBL" id="MEQ2231240.1"/>
    </source>
</evidence>
<sequence length="104" mass="12353">MARQNDDLFKSKQRLNSQVGRQDENREFRSPGLTEHKKRRELGTGKVTQQTSLEHKNQTNSYTEREQRRVIKKQGTGVARRQKGQVETINDKEKHRPKQNNRLR</sequence>
<reference evidence="2 3" key="1">
    <citation type="submission" date="2021-06" db="EMBL/GenBank/DDBJ databases">
        <authorList>
            <person name="Palmer J.M."/>
        </authorList>
    </citation>
    <scope>NUCLEOTIDE SEQUENCE [LARGE SCALE GENOMIC DNA]</scope>
    <source>
        <strain evidence="3">if_2019</strain>
        <tissue evidence="2">Muscle</tissue>
    </source>
</reference>
<name>A0ABV0TEB1_9TELE</name>
<feature type="compositionally biased region" description="Basic and acidic residues" evidence="1">
    <location>
        <begin position="1"/>
        <end position="10"/>
    </location>
</feature>
<dbReference type="Proteomes" id="UP001482620">
    <property type="component" value="Unassembled WGS sequence"/>
</dbReference>
<dbReference type="EMBL" id="JAHRIQ010031474">
    <property type="protein sequence ID" value="MEQ2231240.1"/>
    <property type="molecule type" value="Genomic_DNA"/>
</dbReference>
<feature type="region of interest" description="Disordered" evidence="1">
    <location>
        <begin position="1"/>
        <end position="104"/>
    </location>
</feature>
<accession>A0ABV0TEB1</accession>
<protein>
    <submittedName>
        <fullName evidence="2">Uncharacterized protein</fullName>
    </submittedName>
</protein>
<evidence type="ECO:0000313" key="3">
    <source>
        <dbReference type="Proteomes" id="UP001482620"/>
    </source>
</evidence>
<gene>
    <name evidence="2" type="ORF">ILYODFUR_037464</name>
</gene>
<feature type="compositionally biased region" description="Basic and acidic residues" evidence="1">
    <location>
        <begin position="53"/>
        <end position="69"/>
    </location>
</feature>
<organism evidence="2 3">
    <name type="scientific">Ilyodon furcidens</name>
    <name type="common">goldbreast splitfin</name>
    <dbReference type="NCBI Taxonomy" id="33524"/>
    <lineage>
        <taxon>Eukaryota</taxon>
        <taxon>Metazoa</taxon>
        <taxon>Chordata</taxon>
        <taxon>Craniata</taxon>
        <taxon>Vertebrata</taxon>
        <taxon>Euteleostomi</taxon>
        <taxon>Actinopterygii</taxon>
        <taxon>Neopterygii</taxon>
        <taxon>Teleostei</taxon>
        <taxon>Neoteleostei</taxon>
        <taxon>Acanthomorphata</taxon>
        <taxon>Ovalentaria</taxon>
        <taxon>Atherinomorphae</taxon>
        <taxon>Cyprinodontiformes</taxon>
        <taxon>Goodeidae</taxon>
        <taxon>Ilyodon</taxon>
    </lineage>
</organism>